<feature type="compositionally biased region" description="Low complexity" evidence="1">
    <location>
        <begin position="223"/>
        <end position="239"/>
    </location>
</feature>
<name>A0A3N4LNR9_9PEZI</name>
<evidence type="ECO:0000256" key="1">
    <source>
        <dbReference type="SAM" id="MobiDB-lite"/>
    </source>
</evidence>
<organism evidence="2 3">
    <name type="scientific">Terfezia boudieri ATCC MYA-4762</name>
    <dbReference type="NCBI Taxonomy" id="1051890"/>
    <lineage>
        <taxon>Eukaryota</taxon>
        <taxon>Fungi</taxon>
        <taxon>Dikarya</taxon>
        <taxon>Ascomycota</taxon>
        <taxon>Pezizomycotina</taxon>
        <taxon>Pezizomycetes</taxon>
        <taxon>Pezizales</taxon>
        <taxon>Pezizaceae</taxon>
        <taxon>Terfezia</taxon>
    </lineage>
</organism>
<evidence type="ECO:0000313" key="3">
    <source>
        <dbReference type="Proteomes" id="UP000267821"/>
    </source>
</evidence>
<gene>
    <name evidence="2" type="ORF">L211DRAFT_848804</name>
</gene>
<dbReference type="OrthoDB" id="5335938at2759"/>
<feature type="compositionally biased region" description="Basic residues" evidence="1">
    <location>
        <begin position="254"/>
        <end position="268"/>
    </location>
</feature>
<accession>A0A3N4LNR9</accession>
<protein>
    <submittedName>
        <fullName evidence="2">Uncharacterized protein</fullName>
    </submittedName>
</protein>
<dbReference type="EMBL" id="ML121541">
    <property type="protein sequence ID" value="RPB24490.1"/>
    <property type="molecule type" value="Genomic_DNA"/>
</dbReference>
<proteinExistence type="predicted"/>
<dbReference type="InParanoid" id="A0A3N4LNR9"/>
<sequence length="1578" mass="175794">MPPSKSCDLARAAAPRATSEAAATQLLLSVGFTCPFLLPSFFVQRNAKRVKYRRSHWLSLQQKDHETHRASGVEIWKGVQNAREATLDAAPLNTRADLGSMVRSGLTHITRSRIITTPQLHHSIQLRGESNIPQRFFSSTTSFSARSTPRASANRTAPGRFTPVRSNGGGHQSKKFSPAKTPRGDYRSKIGQLRTSPTKVPKPSVGSNIDGLSKSPTPKAEASITISDQSSTNSSSSQKLKSKPKWVKAGIPRTKVKPTGRKARRTKGVNKPNPRESDEKNRHFPMHPFDMEAYETAVLEGGNSWRKLLESIVPPPKATKVKTSGRDVQNIDQAAKKGVNLKKQKRSEKQTVVKVEELREGEGGMAPGVGSRISVRGDGMIERIVGKGRKVLGASPITTTLPIENKRYFGTWIGRAMEDKHSKVSDEERGIGAKGVGAKLVGSDKPVEVKNSLSEDSGIPKSQCFVHQSSTPESKLPKANPPCTGNSGRRSKRLRSKLSILEDSQKTTSLDPPRPDTIPLPRSTVLPKQPSKLLGRILSSPNIDKWFKSKPEFWLEILKKWYLPQHVNCLSHPPWGSAATIGGSVKETIAAKIFSVEYPPPILHEKNAKLGATPIDVIELLEESRRNGIDILVGLAKQGDYSAIRWIVRRILHPHIEDVQELEEEGVRDVLGNFSWTNENKPKWTNVYAGGELSAAQAGGIVLNDLAFESKPGTKGYNPELLNIKLARQGLGLVLGSIGTMLVYADPPTLTAYSSTPFFFSQPYSTKKKYSTIHQTKAKKPEGYTVLLPITKEILAYLHNSSLIPSNLYSPTLNPRLFILKTRILTGLADTVWRHQELATSEVAKRGTIEDGSSRVFVVPDLGWRLHGYWRGGFETLTGDYPQWRKFWEGASSEDEASRVAKENNEEVLRLEEMANRGEREVLLELVLRACILAGYGHAGSLVLSHIIAQGGWSWIEYAATWPEEYRLEDLALREELENTDGLPGQWGVRGYAVVPPPVRTIPKTLPEELITDMAAAIIDSTAEGKGLRQVLSDLDRLGTIFGRDKAGLPNLVPRVVSLWETGYAPPEENAPTGELVLNFIQRWSGIEEMLPGGVAPGEASAELQVWYKVLLSYIDLENIQGAERVWGKMEKRLRLLLPRNYTPSASNHSTITHYFHPPWVLASYLTLLNRNKKTKLGLSLLSPKEPAPFPVIPKQYYHLPPLTPPLIALATLSKNMNLLNEILSLLPFKKAFGVPHTTLTSILNAYLRIGDFASSQEVIAYIRAQGLSLDGVDVAVLTENTLRQDKEEGYRFVEQTVEKGLQDDYLQHVPPNLRVRSEWGNWHLPFRAAAGKETHDFTIFEGQYIAMKSTPKPRTVPPPKMSVSGWLSVLNHAIEGNDRNRTEWALKGLGVDLHKRNSLSTKVFNILLKGVAMRSGARQAWNMIMEHCIRDQQIRKPKLIGIGDEPQGTWVRRTGKGREWQWLHGGKDMFGVRADVITFNTVLHEALRVKNLIAEEDKLEWQRYRENGGWEGEDPKILQGSDLLKLLDAGLNGERINTNAEELQLWKEGMEDRQRKRQEVEQLVRLCRERLGSMGGL</sequence>
<keyword evidence="3" id="KW-1185">Reference proteome</keyword>
<dbReference type="Proteomes" id="UP000267821">
    <property type="component" value="Unassembled WGS sequence"/>
</dbReference>
<evidence type="ECO:0000313" key="2">
    <source>
        <dbReference type="EMBL" id="RPB24490.1"/>
    </source>
</evidence>
<feature type="region of interest" description="Disordered" evidence="1">
    <location>
        <begin position="447"/>
        <end position="525"/>
    </location>
</feature>
<feature type="region of interest" description="Disordered" evidence="1">
    <location>
        <begin position="140"/>
        <end position="285"/>
    </location>
</feature>
<reference evidence="2 3" key="1">
    <citation type="journal article" date="2018" name="Nat. Ecol. Evol.">
        <title>Pezizomycetes genomes reveal the molecular basis of ectomycorrhizal truffle lifestyle.</title>
        <authorList>
            <person name="Murat C."/>
            <person name="Payen T."/>
            <person name="Noel B."/>
            <person name="Kuo A."/>
            <person name="Morin E."/>
            <person name="Chen J."/>
            <person name="Kohler A."/>
            <person name="Krizsan K."/>
            <person name="Balestrini R."/>
            <person name="Da Silva C."/>
            <person name="Montanini B."/>
            <person name="Hainaut M."/>
            <person name="Levati E."/>
            <person name="Barry K.W."/>
            <person name="Belfiori B."/>
            <person name="Cichocki N."/>
            <person name="Clum A."/>
            <person name="Dockter R.B."/>
            <person name="Fauchery L."/>
            <person name="Guy J."/>
            <person name="Iotti M."/>
            <person name="Le Tacon F."/>
            <person name="Lindquist E.A."/>
            <person name="Lipzen A."/>
            <person name="Malagnac F."/>
            <person name="Mello A."/>
            <person name="Molinier V."/>
            <person name="Miyauchi S."/>
            <person name="Poulain J."/>
            <person name="Riccioni C."/>
            <person name="Rubini A."/>
            <person name="Sitrit Y."/>
            <person name="Splivallo R."/>
            <person name="Traeger S."/>
            <person name="Wang M."/>
            <person name="Zifcakova L."/>
            <person name="Wipf D."/>
            <person name="Zambonelli A."/>
            <person name="Paolocci F."/>
            <person name="Nowrousian M."/>
            <person name="Ottonello S."/>
            <person name="Baldrian P."/>
            <person name="Spatafora J.W."/>
            <person name="Henrissat B."/>
            <person name="Nagy L.G."/>
            <person name="Aury J.M."/>
            <person name="Wincker P."/>
            <person name="Grigoriev I.V."/>
            <person name="Bonfante P."/>
            <person name="Martin F.M."/>
        </authorList>
    </citation>
    <scope>NUCLEOTIDE SEQUENCE [LARGE SCALE GENOMIC DNA]</scope>
    <source>
        <strain evidence="2 3">ATCC MYA-4762</strain>
    </source>
</reference>
<feature type="compositionally biased region" description="Low complexity" evidence="1">
    <location>
        <begin position="140"/>
        <end position="153"/>
    </location>
</feature>
<feature type="compositionally biased region" description="Basic and acidic residues" evidence="1">
    <location>
        <begin position="273"/>
        <end position="282"/>
    </location>
</feature>